<evidence type="ECO:0000259" key="3">
    <source>
        <dbReference type="Pfam" id="PF13581"/>
    </source>
</evidence>
<organism evidence="4 5">
    <name type="scientific">Streptomyces pyxinae</name>
    <dbReference type="NCBI Taxonomy" id="2970734"/>
    <lineage>
        <taxon>Bacteria</taxon>
        <taxon>Bacillati</taxon>
        <taxon>Actinomycetota</taxon>
        <taxon>Actinomycetes</taxon>
        <taxon>Kitasatosporales</taxon>
        <taxon>Streptomycetaceae</taxon>
        <taxon>Streptomyces</taxon>
    </lineage>
</organism>
<evidence type="ECO:0000256" key="2">
    <source>
        <dbReference type="SAM" id="MobiDB-lite"/>
    </source>
</evidence>
<keyword evidence="1" id="KW-0808">Transferase</keyword>
<keyword evidence="5" id="KW-1185">Reference proteome</keyword>
<feature type="domain" description="Histidine kinase/HSP90-like ATPase" evidence="3">
    <location>
        <begin position="15"/>
        <end position="126"/>
    </location>
</feature>
<dbReference type="Pfam" id="PF13581">
    <property type="entry name" value="HATPase_c_2"/>
    <property type="match status" value="1"/>
</dbReference>
<dbReference type="RefSeq" id="WP_258785352.1">
    <property type="nucleotide sequence ID" value="NZ_JANUGQ010000002.1"/>
</dbReference>
<accession>A0ABT2CBC5</accession>
<comment type="caution">
    <text evidence="4">The sequence shown here is derived from an EMBL/GenBank/DDBJ whole genome shotgun (WGS) entry which is preliminary data.</text>
</comment>
<keyword evidence="4" id="KW-0547">Nucleotide-binding</keyword>
<dbReference type="InterPro" id="IPR003594">
    <property type="entry name" value="HATPase_dom"/>
</dbReference>
<dbReference type="GO" id="GO:0005524">
    <property type="term" value="F:ATP binding"/>
    <property type="evidence" value="ECO:0007669"/>
    <property type="project" value="UniProtKB-KW"/>
</dbReference>
<dbReference type="SUPFAM" id="SSF55874">
    <property type="entry name" value="ATPase domain of HSP90 chaperone/DNA topoisomerase II/histidine kinase"/>
    <property type="match status" value="1"/>
</dbReference>
<evidence type="ECO:0000256" key="1">
    <source>
        <dbReference type="ARBA" id="ARBA00022527"/>
    </source>
</evidence>
<evidence type="ECO:0000313" key="4">
    <source>
        <dbReference type="EMBL" id="MCS0634715.1"/>
    </source>
</evidence>
<dbReference type="CDD" id="cd16936">
    <property type="entry name" value="HATPase_RsbW-like"/>
    <property type="match status" value="1"/>
</dbReference>
<name>A0ABT2CBC5_9ACTN</name>
<gene>
    <name evidence="4" type="ORF">NX801_03375</name>
</gene>
<keyword evidence="1" id="KW-0418">Kinase</keyword>
<evidence type="ECO:0000313" key="5">
    <source>
        <dbReference type="Proteomes" id="UP001431313"/>
    </source>
</evidence>
<dbReference type="InterPro" id="IPR050267">
    <property type="entry name" value="Anti-sigma-factor_SerPK"/>
</dbReference>
<dbReference type="Gene3D" id="3.30.565.10">
    <property type="entry name" value="Histidine kinase-like ATPase, C-terminal domain"/>
    <property type="match status" value="1"/>
</dbReference>
<dbReference type="Proteomes" id="UP001431313">
    <property type="component" value="Unassembled WGS sequence"/>
</dbReference>
<feature type="region of interest" description="Disordered" evidence="2">
    <location>
        <begin position="78"/>
        <end position="99"/>
    </location>
</feature>
<keyword evidence="4" id="KW-0067">ATP-binding</keyword>
<keyword evidence="1" id="KW-0723">Serine/threonine-protein kinase</keyword>
<reference evidence="4" key="1">
    <citation type="submission" date="2022-08" db="EMBL/GenBank/DDBJ databases">
        <authorList>
            <person name="Somphong A."/>
            <person name="Phongsopitanun W."/>
        </authorList>
    </citation>
    <scope>NUCLEOTIDE SEQUENCE</scope>
    <source>
        <strain evidence="4">LP05-1</strain>
    </source>
</reference>
<sequence length="132" mass="13505">MDETRIALPSSAAGARNAVALVLAGHLGLRGAELREHPLVGDALLATSELATNAIRHGGGISGFRTDITAEGLVLRISDSSPREPDSSGAGDPTAPGGFGWPMIQRLASHIAVTRDEGGGKSITLVLPLPRP</sequence>
<dbReference type="PANTHER" id="PTHR35526">
    <property type="entry name" value="ANTI-SIGMA-F FACTOR RSBW-RELATED"/>
    <property type="match status" value="1"/>
</dbReference>
<dbReference type="EMBL" id="JANUGQ010000002">
    <property type="protein sequence ID" value="MCS0634715.1"/>
    <property type="molecule type" value="Genomic_DNA"/>
</dbReference>
<dbReference type="InterPro" id="IPR036890">
    <property type="entry name" value="HATPase_C_sf"/>
</dbReference>
<protein>
    <submittedName>
        <fullName evidence="4">ATP-binding protein</fullName>
    </submittedName>
</protein>
<dbReference type="PANTHER" id="PTHR35526:SF3">
    <property type="entry name" value="ANTI-SIGMA-F FACTOR RSBW"/>
    <property type="match status" value="1"/>
</dbReference>
<proteinExistence type="predicted"/>